<proteinExistence type="predicted"/>
<dbReference type="EMBL" id="ADVG01000001">
    <property type="protein sequence ID" value="EFH89771.1"/>
    <property type="molecule type" value="Genomic_DNA"/>
</dbReference>
<dbReference type="OrthoDB" id="3535880at2"/>
<name>D6TK14_KTERA</name>
<dbReference type="eggNOG" id="ENOG50346JM">
    <property type="taxonomic scope" value="Bacteria"/>
</dbReference>
<evidence type="ECO:0000256" key="2">
    <source>
        <dbReference type="SAM" id="SignalP"/>
    </source>
</evidence>
<organism evidence="3 4">
    <name type="scientific">Ktedonobacter racemifer DSM 44963</name>
    <dbReference type="NCBI Taxonomy" id="485913"/>
    <lineage>
        <taxon>Bacteria</taxon>
        <taxon>Bacillati</taxon>
        <taxon>Chloroflexota</taxon>
        <taxon>Ktedonobacteria</taxon>
        <taxon>Ktedonobacterales</taxon>
        <taxon>Ktedonobacteraceae</taxon>
        <taxon>Ktedonobacter</taxon>
    </lineage>
</organism>
<evidence type="ECO:0008006" key="5">
    <source>
        <dbReference type="Google" id="ProtNLM"/>
    </source>
</evidence>
<evidence type="ECO:0000256" key="1">
    <source>
        <dbReference type="SAM" id="MobiDB-lite"/>
    </source>
</evidence>
<dbReference type="STRING" id="485913.Krac_11339"/>
<dbReference type="InParanoid" id="D6TK14"/>
<feature type="signal peptide" evidence="2">
    <location>
        <begin position="1"/>
        <end position="25"/>
    </location>
</feature>
<evidence type="ECO:0000313" key="3">
    <source>
        <dbReference type="EMBL" id="EFH89771.1"/>
    </source>
</evidence>
<dbReference type="AlphaFoldDB" id="D6TK14"/>
<feature type="compositionally biased region" description="Low complexity" evidence="1">
    <location>
        <begin position="31"/>
        <end position="53"/>
    </location>
</feature>
<feature type="compositionally biased region" description="Pro residues" evidence="1">
    <location>
        <begin position="57"/>
        <end position="68"/>
    </location>
</feature>
<reference evidence="3 4" key="1">
    <citation type="journal article" date="2011" name="Stand. Genomic Sci.">
        <title>Non-contiguous finished genome sequence and contextual data of the filamentous soil bacterium Ktedonobacter racemifer type strain (SOSP1-21).</title>
        <authorList>
            <person name="Chang Y.J."/>
            <person name="Land M."/>
            <person name="Hauser L."/>
            <person name="Chertkov O."/>
            <person name="Del Rio T.G."/>
            <person name="Nolan M."/>
            <person name="Copeland A."/>
            <person name="Tice H."/>
            <person name="Cheng J.F."/>
            <person name="Lucas S."/>
            <person name="Han C."/>
            <person name="Goodwin L."/>
            <person name="Pitluck S."/>
            <person name="Ivanova N."/>
            <person name="Ovchinikova G."/>
            <person name="Pati A."/>
            <person name="Chen A."/>
            <person name="Palaniappan K."/>
            <person name="Mavromatis K."/>
            <person name="Liolios K."/>
            <person name="Brettin T."/>
            <person name="Fiebig A."/>
            <person name="Rohde M."/>
            <person name="Abt B."/>
            <person name="Goker M."/>
            <person name="Detter J.C."/>
            <person name="Woyke T."/>
            <person name="Bristow J."/>
            <person name="Eisen J.A."/>
            <person name="Markowitz V."/>
            <person name="Hugenholtz P."/>
            <person name="Kyrpides N.C."/>
            <person name="Klenk H.P."/>
            <person name="Lapidus A."/>
        </authorList>
    </citation>
    <scope>NUCLEOTIDE SEQUENCE [LARGE SCALE GENOMIC DNA]</scope>
    <source>
        <strain evidence="4">DSM 44963</strain>
    </source>
</reference>
<feature type="chain" id="PRO_5003088469" description="DUF2914 domain-containing protein" evidence="2">
    <location>
        <begin position="26"/>
        <end position="178"/>
    </location>
</feature>
<comment type="caution">
    <text evidence="3">The sequence shown here is derived from an EMBL/GenBank/DDBJ whole genome shotgun (WGS) entry which is preliminary data.</text>
</comment>
<sequence length="178" mass="19268">MPYYRKFLMCGLILALLMLCLSACSSGNTFSTSTTPAPSNAAPTATPTPRQASLLPFTPPTKCQPPSPISTKLPEVRGTTPNAELWALLFPTSGLPIKAKQEIKIVWRMTGSGDIHLRAYNPDGKSVNPVWGPEEHGGSSWNRPGAEWGTGFNFPTPGCWNVHVERTNVSGDVWFNVA</sequence>
<keyword evidence="4" id="KW-1185">Reference proteome</keyword>
<evidence type="ECO:0000313" key="4">
    <source>
        <dbReference type="Proteomes" id="UP000004508"/>
    </source>
</evidence>
<accession>D6TK14</accession>
<feature type="region of interest" description="Disordered" evidence="1">
    <location>
        <begin position="31"/>
        <end position="75"/>
    </location>
</feature>
<gene>
    <name evidence="3" type="ORF">Krac_11339</name>
</gene>
<dbReference type="RefSeq" id="WP_007906624.1">
    <property type="nucleotide sequence ID" value="NZ_ADVG01000001.1"/>
</dbReference>
<dbReference type="Proteomes" id="UP000004508">
    <property type="component" value="Unassembled WGS sequence"/>
</dbReference>
<keyword evidence="2" id="KW-0732">Signal</keyword>
<protein>
    <recommendedName>
        <fullName evidence="5">DUF2914 domain-containing protein</fullName>
    </recommendedName>
</protein>